<dbReference type="EMBL" id="KN832872">
    <property type="protein sequence ID" value="KIN05397.1"/>
    <property type="molecule type" value="Genomic_DNA"/>
</dbReference>
<dbReference type="InParanoid" id="A0A0C3HT05"/>
<dbReference type="HOGENOM" id="CLU_044619_0_0_1"/>
<accession>A0A0C3HT05</accession>
<proteinExistence type="predicted"/>
<dbReference type="Proteomes" id="UP000054321">
    <property type="component" value="Unassembled WGS sequence"/>
</dbReference>
<evidence type="ECO:0000256" key="1">
    <source>
        <dbReference type="SAM" id="MobiDB-lite"/>
    </source>
</evidence>
<dbReference type="Gene3D" id="3.40.50.1820">
    <property type="entry name" value="alpha/beta hydrolase"/>
    <property type="match status" value="1"/>
</dbReference>
<dbReference type="OrthoDB" id="3466836at2759"/>
<sequence length="338" mass="37115">MDKVHIPVKGTRNTTVHLSCSFLGAAPGNPSVPSTLTVFLNGIDAPQALWYPLVKTLQKRYGIKGLPPILLFDRPGQGTTTDRNADTLGRPKDHGRDLRDAVQDLNELLLTFTATYLGITNVQFGELRLILVANSAGCAIARLYAMAYPGTVDALLLLDSIPTNDDIDNFFPDPDSERFDEHGLLKMGITRDMCRQSRKIILQLYGSQAASREGLWRGTLPDPLARADEPKLVGNRGTNGPFVTVVGHDPAVFPAQVEKLIKLPGIMTKTYFDPAWQAFNERLVTITSPEKRKGPIIAKGAGHYIMKETPEIVADELLELWAKLGPQPRGREGIASRL</sequence>
<keyword evidence="4" id="KW-1185">Reference proteome</keyword>
<feature type="region of interest" description="Disordered" evidence="1">
    <location>
        <begin position="75"/>
        <end position="94"/>
    </location>
</feature>
<protein>
    <recommendedName>
        <fullName evidence="2">AB hydrolase-1 domain-containing protein</fullName>
    </recommendedName>
</protein>
<organism evidence="3 4">
    <name type="scientific">Oidiodendron maius (strain Zn)</name>
    <dbReference type="NCBI Taxonomy" id="913774"/>
    <lineage>
        <taxon>Eukaryota</taxon>
        <taxon>Fungi</taxon>
        <taxon>Dikarya</taxon>
        <taxon>Ascomycota</taxon>
        <taxon>Pezizomycotina</taxon>
        <taxon>Leotiomycetes</taxon>
        <taxon>Leotiomycetes incertae sedis</taxon>
        <taxon>Myxotrichaceae</taxon>
        <taxon>Oidiodendron</taxon>
    </lineage>
</organism>
<dbReference type="Pfam" id="PF12697">
    <property type="entry name" value="Abhydrolase_6"/>
    <property type="match status" value="1"/>
</dbReference>
<dbReference type="SUPFAM" id="SSF53474">
    <property type="entry name" value="alpha/beta-Hydrolases"/>
    <property type="match status" value="1"/>
</dbReference>
<gene>
    <name evidence="3" type="ORF">OIDMADRAFT_25957</name>
</gene>
<name>A0A0C3HT05_OIDMZ</name>
<dbReference type="AlphaFoldDB" id="A0A0C3HT05"/>
<feature type="domain" description="AB hydrolase-1" evidence="2">
    <location>
        <begin position="38"/>
        <end position="315"/>
    </location>
</feature>
<dbReference type="InterPro" id="IPR029058">
    <property type="entry name" value="AB_hydrolase_fold"/>
</dbReference>
<evidence type="ECO:0000259" key="2">
    <source>
        <dbReference type="Pfam" id="PF12697"/>
    </source>
</evidence>
<reference evidence="3 4" key="1">
    <citation type="submission" date="2014-04" db="EMBL/GenBank/DDBJ databases">
        <authorList>
            <consortium name="DOE Joint Genome Institute"/>
            <person name="Kuo A."/>
            <person name="Martino E."/>
            <person name="Perotto S."/>
            <person name="Kohler A."/>
            <person name="Nagy L.G."/>
            <person name="Floudas D."/>
            <person name="Copeland A."/>
            <person name="Barry K.W."/>
            <person name="Cichocki N."/>
            <person name="Veneault-Fourrey C."/>
            <person name="LaButti K."/>
            <person name="Lindquist E.A."/>
            <person name="Lipzen A."/>
            <person name="Lundell T."/>
            <person name="Morin E."/>
            <person name="Murat C."/>
            <person name="Sun H."/>
            <person name="Tunlid A."/>
            <person name="Henrissat B."/>
            <person name="Grigoriev I.V."/>
            <person name="Hibbett D.S."/>
            <person name="Martin F."/>
            <person name="Nordberg H.P."/>
            <person name="Cantor M.N."/>
            <person name="Hua S.X."/>
        </authorList>
    </citation>
    <scope>NUCLEOTIDE SEQUENCE [LARGE SCALE GENOMIC DNA]</scope>
    <source>
        <strain evidence="3 4">Zn</strain>
    </source>
</reference>
<feature type="compositionally biased region" description="Basic and acidic residues" evidence="1">
    <location>
        <begin position="83"/>
        <end position="94"/>
    </location>
</feature>
<dbReference type="InterPro" id="IPR000073">
    <property type="entry name" value="AB_hydrolase_1"/>
</dbReference>
<evidence type="ECO:0000313" key="3">
    <source>
        <dbReference type="EMBL" id="KIN05397.1"/>
    </source>
</evidence>
<reference evidence="4" key="2">
    <citation type="submission" date="2015-01" db="EMBL/GenBank/DDBJ databases">
        <title>Evolutionary Origins and Diversification of the Mycorrhizal Mutualists.</title>
        <authorList>
            <consortium name="DOE Joint Genome Institute"/>
            <consortium name="Mycorrhizal Genomics Consortium"/>
            <person name="Kohler A."/>
            <person name="Kuo A."/>
            <person name="Nagy L.G."/>
            <person name="Floudas D."/>
            <person name="Copeland A."/>
            <person name="Barry K.W."/>
            <person name="Cichocki N."/>
            <person name="Veneault-Fourrey C."/>
            <person name="LaButti K."/>
            <person name="Lindquist E.A."/>
            <person name="Lipzen A."/>
            <person name="Lundell T."/>
            <person name="Morin E."/>
            <person name="Murat C."/>
            <person name="Riley R."/>
            <person name="Ohm R."/>
            <person name="Sun H."/>
            <person name="Tunlid A."/>
            <person name="Henrissat B."/>
            <person name="Grigoriev I.V."/>
            <person name="Hibbett D.S."/>
            <person name="Martin F."/>
        </authorList>
    </citation>
    <scope>NUCLEOTIDE SEQUENCE [LARGE SCALE GENOMIC DNA]</scope>
    <source>
        <strain evidence="4">Zn</strain>
    </source>
</reference>
<evidence type="ECO:0000313" key="4">
    <source>
        <dbReference type="Proteomes" id="UP000054321"/>
    </source>
</evidence>